<organism evidence="1 2">
    <name type="scientific">Hungatella hathewayi DSM 13479</name>
    <dbReference type="NCBI Taxonomy" id="566550"/>
    <lineage>
        <taxon>Bacteria</taxon>
        <taxon>Bacillati</taxon>
        <taxon>Bacillota</taxon>
        <taxon>Clostridia</taxon>
        <taxon>Lachnospirales</taxon>
        <taxon>Lachnospiraceae</taxon>
        <taxon>Hungatella</taxon>
    </lineage>
</organism>
<proteinExistence type="predicted"/>
<dbReference type="HOGENOM" id="CLU_067283_0_0_9"/>
<dbReference type="EMBL" id="ACIO01000095">
    <property type="protein sequence ID" value="EFD00352.1"/>
    <property type="molecule type" value="Genomic_DNA"/>
</dbReference>
<sequence length="226" mass="25515">MEIGSYIAGNGGYMSNTNDADAAKDIPDNFPAEDLVLKSSMQFFGDELLSYLGITAEPVTVGPTEFVYLTAKQLYEDFNFIKPDRSWIHLEFESDSIKEEDLRRFRSYEAVTSYICRVDITTYVICSSTVKEIRNELKTGHNTYKIIPVRLKNNNADELFARLFEKQKNGEVLNRADLVPLLLTTLMSGTTDQKDRIILANRLITESGALSQGEIVKMQAVLYTLA</sequence>
<comment type="caution">
    <text evidence="1">The sequence shown here is derived from an EMBL/GenBank/DDBJ whole genome shotgun (WGS) entry which is preliminary data.</text>
</comment>
<evidence type="ECO:0000313" key="2">
    <source>
        <dbReference type="Proteomes" id="UP000004968"/>
    </source>
</evidence>
<dbReference type="AlphaFoldDB" id="D3ACU6"/>
<reference evidence="1 2" key="1">
    <citation type="submission" date="2010-01" db="EMBL/GenBank/DDBJ databases">
        <authorList>
            <person name="Weinstock G."/>
            <person name="Sodergren E."/>
            <person name="Clifton S."/>
            <person name="Fulton L."/>
            <person name="Fulton B."/>
            <person name="Courtney L."/>
            <person name="Fronick C."/>
            <person name="Harrison M."/>
            <person name="Strong C."/>
            <person name="Farmer C."/>
            <person name="Delahaunty K."/>
            <person name="Markovic C."/>
            <person name="Hall O."/>
            <person name="Minx P."/>
            <person name="Tomlinson C."/>
            <person name="Mitreva M."/>
            <person name="Nelson J."/>
            <person name="Hou S."/>
            <person name="Wollam A."/>
            <person name="Pepin K.H."/>
            <person name="Johnson M."/>
            <person name="Bhonagiri V."/>
            <person name="Nash W.E."/>
            <person name="Warren W."/>
            <person name="Chinwalla A."/>
            <person name="Mardis E.R."/>
            <person name="Wilson R.K."/>
        </authorList>
    </citation>
    <scope>NUCLEOTIDE SEQUENCE [LARGE SCALE GENOMIC DNA]</scope>
    <source>
        <strain evidence="1 2">DSM 13479</strain>
    </source>
</reference>
<name>D3ACU6_9FIRM</name>
<accession>D3ACU6</accession>
<gene>
    <name evidence="1" type="ORF">CLOSTHATH_01424</name>
</gene>
<feature type="non-terminal residue" evidence="1">
    <location>
        <position position="226"/>
    </location>
</feature>
<protein>
    <submittedName>
        <fullName evidence="1">Uncharacterized protein</fullName>
    </submittedName>
</protein>
<evidence type="ECO:0000313" key="1">
    <source>
        <dbReference type="EMBL" id="EFD00352.1"/>
    </source>
</evidence>
<dbReference type="Proteomes" id="UP000004968">
    <property type="component" value="Unassembled WGS sequence"/>
</dbReference>